<dbReference type="SUPFAM" id="SSF55781">
    <property type="entry name" value="GAF domain-like"/>
    <property type="match status" value="3"/>
</dbReference>
<keyword evidence="10" id="KW-0067">ATP-binding</keyword>
<dbReference type="EC" id="2.7.13.3" evidence="4"/>
<evidence type="ECO:0000313" key="21">
    <source>
        <dbReference type="EMBL" id="MBW4662171.1"/>
    </source>
</evidence>
<evidence type="ECO:0000256" key="7">
    <source>
        <dbReference type="ARBA" id="ARBA00022692"/>
    </source>
</evidence>
<keyword evidence="9" id="KW-0418">Kinase</keyword>
<dbReference type="PROSITE" id="PS50113">
    <property type="entry name" value="PAC"/>
    <property type="match status" value="2"/>
</dbReference>
<dbReference type="Pfam" id="PF02518">
    <property type="entry name" value="HATPase_c"/>
    <property type="match status" value="1"/>
</dbReference>
<evidence type="ECO:0000256" key="6">
    <source>
        <dbReference type="ARBA" id="ARBA00022679"/>
    </source>
</evidence>
<dbReference type="InterPro" id="IPR003018">
    <property type="entry name" value="GAF"/>
</dbReference>
<feature type="domain" description="Response regulatory" evidence="18">
    <location>
        <begin position="1166"/>
        <end position="1284"/>
    </location>
</feature>
<dbReference type="InterPro" id="IPR003594">
    <property type="entry name" value="HATPase_dom"/>
</dbReference>
<dbReference type="CDD" id="cd00082">
    <property type="entry name" value="HisKA"/>
    <property type="match status" value="1"/>
</dbReference>
<dbReference type="SMART" id="SM00387">
    <property type="entry name" value="HATPase_c"/>
    <property type="match status" value="1"/>
</dbReference>
<keyword evidence="12" id="KW-0902">Two-component regulatory system</keyword>
<evidence type="ECO:0000259" key="18">
    <source>
        <dbReference type="PROSITE" id="PS50110"/>
    </source>
</evidence>
<dbReference type="SUPFAM" id="SSF52172">
    <property type="entry name" value="CheY-like"/>
    <property type="match status" value="1"/>
</dbReference>
<dbReference type="CDD" id="cd00130">
    <property type="entry name" value="PAS"/>
    <property type="match status" value="2"/>
</dbReference>
<dbReference type="InterPro" id="IPR011006">
    <property type="entry name" value="CheY-like_superfamily"/>
</dbReference>
<dbReference type="InterPro" id="IPR013655">
    <property type="entry name" value="PAS_fold_3"/>
</dbReference>
<dbReference type="InterPro" id="IPR000014">
    <property type="entry name" value="PAS"/>
</dbReference>
<protein>
    <recommendedName>
        <fullName evidence="14">Circadian input-output histidine kinase CikA</fullName>
        <ecNumber evidence="4">2.7.13.3</ecNumber>
    </recommendedName>
</protein>
<dbReference type="GO" id="GO:0000155">
    <property type="term" value="F:phosphorelay sensor kinase activity"/>
    <property type="evidence" value="ECO:0007669"/>
    <property type="project" value="InterPro"/>
</dbReference>
<dbReference type="SMART" id="SM00388">
    <property type="entry name" value="HisKA"/>
    <property type="match status" value="1"/>
</dbReference>
<dbReference type="InterPro" id="IPR003661">
    <property type="entry name" value="HisK_dim/P_dom"/>
</dbReference>
<evidence type="ECO:0000259" key="19">
    <source>
        <dbReference type="PROSITE" id="PS50112"/>
    </source>
</evidence>
<keyword evidence="7" id="KW-0812">Transmembrane</keyword>
<feature type="coiled-coil region" evidence="16">
    <location>
        <begin position="890"/>
        <end position="917"/>
    </location>
</feature>
<feature type="domain" description="PAC" evidence="20">
    <location>
        <begin position="547"/>
        <end position="600"/>
    </location>
</feature>
<dbReference type="SMART" id="SM00091">
    <property type="entry name" value="PAS"/>
    <property type="match status" value="3"/>
</dbReference>
<gene>
    <name evidence="21" type="ORF">KME15_26245</name>
</gene>
<dbReference type="NCBIfam" id="TIGR00229">
    <property type="entry name" value="sensory_box"/>
    <property type="match status" value="2"/>
</dbReference>
<evidence type="ECO:0000313" key="22">
    <source>
        <dbReference type="Proteomes" id="UP000757435"/>
    </source>
</evidence>
<evidence type="ECO:0000256" key="1">
    <source>
        <dbReference type="ARBA" id="ARBA00000085"/>
    </source>
</evidence>
<dbReference type="PRINTS" id="PR00344">
    <property type="entry name" value="BCTRLSENSOR"/>
</dbReference>
<dbReference type="CDD" id="cd16922">
    <property type="entry name" value="HATPase_EvgS-ArcB-TorS-like"/>
    <property type="match status" value="1"/>
</dbReference>
<dbReference type="Pfam" id="PF00072">
    <property type="entry name" value="Response_reg"/>
    <property type="match status" value="1"/>
</dbReference>
<comment type="subcellular location">
    <subcellularLocation>
        <location evidence="2">Membrane</location>
    </subcellularLocation>
</comment>
<keyword evidence="8" id="KW-0547">Nucleotide-binding</keyword>
<evidence type="ECO:0000256" key="14">
    <source>
        <dbReference type="ARBA" id="ARBA00074306"/>
    </source>
</evidence>
<evidence type="ECO:0000256" key="15">
    <source>
        <dbReference type="PROSITE-ProRule" id="PRU00169"/>
    </source>
</evidence>
<evidence type="ECO:0000256" key="10">
    <source>
        <dbReference type="ARBA" id="ARBA00022840"/>
    </source>
</evidence>
<dbReference type="SMART" id="SM00086">
    <property type="entry name" value="PAC"/>
    <property type="match status" value="2"/>
</dbReference>
<evidence type="ECO:0000256" key="2">
    <source>
        <dbReference type="ARBA" id="ARBA00004370"/>
    </source>
</evidence>
<dbReference type="SUPFAM" id="SSF55874">
    <property type="entry name" value="ATPase domain of HSP90 chaperone/DNA topoisomerase II/histidine kinase"/>
    <property type="match status" value="1"/>
</dbReference>
<dbReference type="PANTHER" id="PTHR43547">
    <property type="entry name" value="TWO-COMPONENT HISTIDINE KINASE"/>
    <property type="match status" value="1"/>
</dbReference>
<organism evidence="21 22">
    <name type="scientific">Drouetiella hepatica Uher 2000/2452</name>
    <dbReference type="NCBI Taxonomy" id="904376"/>
    <lineage>
        <taxon>Bacteria</taxon>
        <taxon>Bacillati</taxon>
        <taxon>Cyanobacteriota</taxon>
        <taxon>Cyanophyceae</taxon>
        <taxon>Oculatellales</taxon>
        <taxon>Oculatellaceae</taxon>
        <taxon>Drouetiella</taxon>
    </lineage>
</organism>
<dbReference type="Gene3D" id="2.10.70.100">
    <property type="match status" value="1"/>
</dbReference>
<comment type="caution">
    <text evidence="21">The sequence shown here is derived from an EMBL/GenBank/DDBJ whole genome shotgun (WGS) entry which is preliminary data.</text>
</comment>
<dbReference type="Gene3D" id="1.10.287.130">
    <property type="match status" value="1"/>
</dbReference>
<keyword evidence="5 15" id="KW-0597">Phosphoprotein</keyword>
<feature type="domain" description="PAC" evidence="20">
    <location>
        <begin position="846"/>
        <end position="899"/>
    </location>
</feature>
<sequence>MSDPLPQKPLSPPIPSNETERLAALHRYKILDTPPEAAFDRITKLAARLFDMPISLISLVDTSRAWFKSCVGFGANEVPRDKTLCSFAVLTDKPLIVPDARLDDRFTCNPFVQSEPGVRFYAGAPLLSRDGFNLGTLCLLDSQPRASLTTEQQATLVDLAAMVVDELELRLAAHQIAQVDAALLEVMQGVSTVIGHAFFPALVQHLTKALGMSYACISLLVNEHPEALETIAFCAQGQIIDNMEYGLQDTPSLEVIQQQKLCYYPQGIQALFPKDHVLASLSVESYAAIPFFDSAGKPLGLLSVMDGKPLENLQLVQSLLTIFAVRIAAELERQQAAERLQLYADIVRDTQVGMVVWQLEDLNDPGSFRLLIANPAASESTGFNFEPLIGRTMAERFPMLLQTPLVHQYMEVVRSGQALDFGEVSYGEDGITAGIYSLKAFPLPNRCLGLAFENITARKRIEIQLQESQRYSQQIAEAMPGILFVHDLIEQRNVYTNRQIADFLGYTSEQVQAMGADAIPTLIHPDDLEKVLKYFESFRSAPEGTVLGIEYQARHASGEWRWLYSQSVVFNRTTEALPHQILGISLDISDRKWAEEQLRRAAKLDAFRLSLADALRPLADPVEVQATASRVLGEYLGANRVAYFEVRGAGYVVERDYVNGAAALTGGYSMDSFGPKLLTAYRAGRTVSIPDVATDPHLSSEERSAYAAIQIGAYVGIPLLKEGEFVAGLAVHASESRVWTPDEVSLVEEVAESTWAAVERARAEAALRESENRLRLALKSAQLGAWDFNPMTDVLQWDEQCKAMFGVSPTADINYEIFLAGLHPEDRDRTNQVVQYSLNPESGGEYDIEFRTIGIEDGVERWIAAKGKAFFSPAGIAIRFIGTVLNITNVKRAEAEREQLLEREQAARETAERANRIKDEFLAVLSHELRSPLNPILGWSKLLQQGKLDETRQREALATIERNAKLQTQLIDDLLDISRIMQGKLSLTVTPVSLTFVITAAVETVQLAAEAKNIQILLDLATATSLVSGDAARLQQVVWNLLTNAVKFTPNGGQVTIELRQLDQLAQICVTDTGKGIDPQFLPHVFEYFRQADATTTRKFGGLGLGLAIVRQIVEMHGGTVWAESEGENQGATFTVQLPLNLQARSIEPESPHDGTLAETPLGNLQILLVDDDADTREFQAFLLEQSGAKVTAVASGVEALQALDRFIPHVLVSDVGMAEMDGYMLIRQIRSRPHNKGSNLPAIALTAYARDLDRQQLLQAGFQQHLAKPVEPEVLVREIAKLLKHN</sequence>
<accession>A0A951QGX4</accession>
<evidence type="ECO:0000256" key="16">
    <source>
        <dbReference type="SAM" id="Coils"/>
    </source>
</evidence>
<evidence type="ECO:0000259" key="17">
    <source>
        <dbReference type="PROSITE" id="PS50109"/>
    </source>
</evidence>
<dbReference type="SMART" id="SM00065">
    <property type="entry name" value="GAF"/>
    <property type="match status" value="3"/>
</dbReference>
<dbReference type="InterPro" id="IPR029016">
    <property type="entry name" value="GAF-like_dom_sf"/>
</dbReference>
<evidence type="ECO:0000256" key="8">
    <source>
        <dbReference type="ARBA" id="ARBA00022741"/>
    </source>
</evidence>
<dbReference type="CDD" id="cd17580">
    <property type="entry name" value="REC_2_DhkD-like"/>
    <property type="match status" value="1"/>
</dbReference>
<reference evidence="21" key="1">
    <citation type="submission" date="2021-05" db="EMBL/GenBank/DDBJ databases">
        <authorList>
            <person name="Pietrasiak N."/>
            <person name="Ward R."/>
            <person name="Stajich J.E."/>
            <person name="Kurbessoian T."/>
        </authorList>
    </citation>
    <scope>NUCLEOTIDE SEQUENCE</scope>
    <source>
        <strain evidence="21">UHER 2000/2452</strain>
    </source>
</reference>
<evidence type="ECO:0000256" key="12">
    <source>
        <dbReference type="ARBA" id="ARBA00023012"/>
    </source>
</evidence>
<dbReference type="Pfam" id="PF01590">
    <property type="entry name" value="GAF"/>
    <property type="match status" value="2"/>
</dbReference>
<dbReference type="PROSITE" id="PS50109">
    <property type="entry name" value="HIS_KIN"/>
    <property type="match status" value="1"/>
</dbReference>
<dbReference type="Gene3D" id="3.30.450.40">
    <property type="match status" value="2"/>
</dbReference>
<comment type="similarity">
    <text evidence="3">In the N-terminal section; belongs to the phytochrome family.</text>
</comment>
<reference evidence="21" key="2">
    <citation type="journal article" date="2022" name="Microbiol. Resour. Announc.">
        <title>Metagenome Sequencing to Explore Phylogenomics of Terrestrial Cyanobacteria.</title>
        <authorList>
            <person name="Ward R.D."/>
            <person name="Stajich J.E."/>
            <person name="Johansen J.R."/>
            <person name="Huntemann M."/>
            <person name="Clum A."/>
            <person name="Foster B."/>
            <person name="Foster B."/>
            <person name="Roux S."/>
            <person name="Palaniappan K."/>
            <person name="Varghese N."/>
            <person name="Mukherjee S."/>
            <person name="Reddy T.B.K."/>
            <person name="Daum C."/>
            <person name="Copeland A."/>
            <person name="Chen I.A."/>
            <person name="Ivanova N.N."/>
            <person name="Kyrpides N.C."/>
            <person name="Shapiro N."/>
            <person name="Eloe-Fadrosh E.A."/>
            <person name="Pietrasiak N."/>
        </authorList>
    </citation>
    <scope>NUCLEOTIDE SEQUENCE</scope>
    <source>
        <strain evidence="21">UHER 2000/2452</strain>
    </source>
</reference>
<evidence type="ECO:0000256" key="11">
    <source>
        <dbReference type="ARBA" id="ARBA00022989"/>
    </source>
</evidence>
<dbReference type="Gene3D" id="3.40.50.2300">
    <property type="match status" value="1"/>
</dbReference>
<feature type="domain" description="Histidine kinase" evidence="17">
    <location>
        <begin position="924"/>
        <end position="1142"/>
    </location>
</feature>
<dbReference type="SUPFAM" id="SSF47384">
    <property type="entry name" value="Homodimeric domain of signal transducing histidine kinase"/>
    <property type="match status" value="1"/>
</dbReference>
<evidence type="ECO:0000259" key="20">
    <source>
        <dbReference type="PROSITE" id="PS50113"/>
    </source>
</evidence>
<dbReference type="EMBL" id="JAHHHD010000061">
    <property type="protein sequence ID" value="MBW4662171.1"/>
    <property type="molecule type" value="Genomic_DNA"/>
</dbReference>
<dbReference type="Pfam" id="PF08447">
    <property type="entry name" value="PAS_3"/>
    <property type="match status" value="2"/>
</dbReference>
<dbReference type="SMART" id="SM00448">
    <property type="entry name" value="REC"/>
    <property type="match status" value="1"/>
</dbReference>
<dbReference type="InterPro" id="IPR036890">
    <property type="entry name" value="HATPase_C_sf"/>
</dbReference>
<comment type="catalytic activity">
    <reaction evidence="1">
        <text>ATP + protein L-histidine = ADP + protein N-phospho-L-histidine.</text>
        <dbReference type="EC" id="2.7.13.3"/>
    </reaction>
</comment>
<dbReference type="PROSITE" id="PS50112">
    <property type="entry name" value="PAS"/>
    <property type="match status" value="2"/>
</dbReference>
<evidence type="ECO:0000256" key="3">
    <source>
        <dbReference type="ARBA" id="ARBA00006402"/>
    </source>
</evidence>
<evidence type="ECO:0000256" key="9">
    <source>
        <dbReference type="ARBA" id="ARBA00022777"/>
    </source>
</evidence>
<feature type="domain" description="PAS" evidence="19">
    <location>
        <begin position="468"/>
        <end position="545"/>
    </location>
</feature>
<dbReference type="FunFam" id="1.10.287.130:FF:000004">
    <property type="entry name" value="Ethylene receptor 1"/>
    <property type="match status" value="1"/>
</dbReference>
<keyword evidence="13" id="KW-0472">Membrane</keyword>
<dbReference type="GO" id="GO:0005524">
    <property type="term" value="F:ATP binding"/>
    <property type="evidence" value="ECO:0007669"/>
    <property type="project" value="UniProtKB-KW"/>
</dbReference>
<dbReference type="Pfam" id="PF00512">
    <property type="entry name" value="HisKA"/>
    <property type="match status" value="1"/>
</dbReference>
<dbReference type="InterPro" id="IPR035965">
    <property type="entry name" value="PAS-like_dom_sf"/>
</dbReference>
<feature type="domain" description="PAS" evidence="19">
    <location>
        <begin position="770"/>
        <end position="841"/>
    </location>
</feature>
<dbReference type="Gene3D" id="3.30.565.10">
    <property type="entry name" value="Histidine kinase-like ATPase, C-terminal domain"/>
    <property type="match status" value="1"/>
</dbReference>
<dbReference type="InterPro" id="IPR004358">
    <property type="entry name" value="Sig_transdc_His_kin-like_C"/>
</dbReference>
<dbReference type="Proteomes" id="UP000757435">
    <property type="component" value="Unassembled WGS sequence"/>
</dbReference>
<dbReference type="Gene3D" id="3.30.450.20">
    <property type="entry name" value="PAS domain"/>
    <property type="match status" value="3"/>
</dbReference>
<dbReference type="InterPro" id="IPR000700">
    <property type="entry name" value="PAS-assoc_C"/>
</dbReference>
<feature type="modified residue" description="4-aspartylphosphate" evidence="15">
    <location>
        <position position="1215"/>
    </location>
</feature>
<dbReference type="InterPro" id="IPR005467">
    <property type="entry name" value="His_kinase_dom"/>
</dbReference>
<evidence type="ECO:0000256" key="5">
    <source>
        <dbReference type="ARBA" id="ARBA00022553"/>
    </source>
</evidence>
<dbReference type="PANTHER" id="PTHR43547:SF2">
    <property type="entry name" value="HYBRID SIGNAL TRANSDUCTION HISTIDINE KINASE C"/>
    <property type="match status" value="1"/>
</dbReference>
<evidence type="ECO:0000256" key="13">
    <source>
        <dbReference type="ARBA" id="ARBA00023136"/>
    </source>
</evidence>
<dbReference type="FunFam" id="3.30.565.10:FF:000010">
    <property type="entry name" value="Sensor histidine kinase RcsC"/>
    <property type="match status" value="1"/>
</dbReference>
<dbReference type="InterPro" id="IPR001789">
    <property type="entry name" value="Sig_transdc_resp-reg_receiver"/>
</dbReference>
<dbReference type="InterPro" id="IPR036097">
    <property type="entry name" value="HisK_dim/P_sf"/>
</dbReference>
<keyword evidence="16" id="KW-0175">Coiled coil</keyword>
<keyword evidence="6" id="KW-0808">Transferase</keyword>
<dbReference type="SUPFAM" id="SSF55785">
    <property type="entry name" value="PYP-like sensor domain (PAS domain)"/>
    <property type="match status" value="3"/>
</dbReference>
<keyword evidence="11" id="KW-1133">Transmembrane helix</keyword>
<dbReference type="InterPro" id="IPR001610">
    <property type="entry name" value="PAC"/>
</dbReference>
<dbReference type="PROSITE" id="PS50110">
    <property type="entry name" value="RESPONSE_REGULATORY"/>
    <property type="match status" value="1"/>
</dbReference>
<dbReference type="GO" id="GO:0016020">
    <property type="term" value="C:membrane"/>
    <property type="evidence" value="ECO:0007669"/>
    <property type="project" value="UniProtKB-SubCell"/>
</dbReference>
<evidence type="ECO:0000256" key="4">
    <source>
        <dbReference type="ARBA" id="ARBA00012438"/>
    </source>
</evidence>
<name>A0A951QGX4_9CYAN</name>
<proteinExistence type="inferred from homology"/>